<sequence length="428" mass="50166">MHPFSVYLPFFKFFYFRPKKSNTEQLAILSGNVCENYFVICTVHNNYYFLRQLTVALPTELVGTRINACFSQEKDELIISFGPNHLADTFTIKAILTANFSSLYFPSYFTRAKNNSINLFPEIIEEEVLEIVQHQNERSFYLALSNHKALLFKLFGNRSNIIYFEQEQAKALFHKKFPKDIELHLTHLHRQLMPDKADFLKNRPAPEKVYPTFGDLPGLYLKNKGYDAATSEQKWELIQEVKISLENPSAYYLVKLNNQTRLSLLPLGDIKNQFDSPVMALKEFVPAYLAEAGFERNYKQASQNLQRQQQHAELVIRQIQKRLKALQTEASYAQTADVIMANLTNIPERAEEVLLYDFYQDKERLFKLKATETPQRFAERLYKKSKNQQIEVHQLQERLKQKEEEYLEAEILLQELSTIQDNKTLKVF</sequence>
<accession>A0A369QLT4</accession>
<reference evidence="2 3" key="1">
    <citation type="submission" date="2018-04" db="EMBL/GenBank/DDBJ databases">
        <title>Adhaeribacter sp. HMF7616 genome sequencing and assembly.</title>
        <authorList>
            <person name="Kang H."/>
            <person name="Kang J."/>
            <person name="Cha I."/>
            <person name="Kim H."/>
            <person name="Joh K."/>
        </authorList>
    </citation>
    <scope>NUCLEOTIDE SEQUENCE [LARGE SCALE GENOMIC DNA]</scope>
    <source>
        <strain evidence="2 3">HMF7616</strain>
    </source>
</reference>
<dbReference type="Pfam" id="PF05833">
    <property type="entry name" value="NFACT_N"/>
    <property type="match status" value="1"/>
</dbReference>
<gene>
    <name evidence="2" type="ORF">AHMF7616_02797</name>
</gene>
<keyword evidence="3" id="KW-1185">Reference proteome</keyword>
<dbReference type="EMBL" id="QASA01000001">
    <property type="protein sequence ID" value="RDC64186.1"/>
    <property type="molecule type" value="Genomic_DNA"/>
</dbReference>
<feature type="coiled-coil region" evidence="1">
    <location>
        <begin position="378"/>
        <end position="419"/>
    </location>
</feature>
<comment type="caution">
    <text evidence="2">The sequence shown here is derived from an EMBL/GenBank/DDBJ whole genome shotgun (WGS) entry which is preliminary data.</text>
</comment>
<evidence type="ECO:0000256" key="1">
    <source>
        <dbReference type="SAM" id="Coils"/>
    </source>
</evidence>
<feature type="coiled-coil region" evidence="1">
    <location>
        <begin position="298"/>
        <end position="336"/>
    </location>
</feature>
<evidence type="ECO:0000313" key="3">
    <source>
        <dbReference type="Proteomes" id="UP000253919"/>
    </source>
</evidence>
<keyword evidence="1" id="KW-0175">Coiled coil</keyword>
<proteinExistence type="predicted"/>
<dbReference type="AlphaFoldDB" id="A0A369QLT4"/>
<protein>
    <submittedName>
        <fullName evidence="2">Uncharacterized protein</fullName>
    </submittedName>
</protein>
<organism evidence="2 3">
    <name type="scientific">Adhaeribacter pallidiroseus</name>
    <dbReference type="NCBI Taxonomy" id="2072847"/>
    <lineage>
        <taxon>Bacteria</taxon>
        <taxon>Pseudomonadati</taxon>
        <taxon>Bacteroidota</taxon>
        <taxon>Cytophagia</taxon>
        <taxon>Cytophagales</taxon>
        <taxon>Hymenobacteraceae</taxon>
        <taxon>Adhaeribacter</taxon>
    </lineage>
</organism>
<name>A0A369QLT4_9BACT</name>
<evidence type="ECO:0000313" key="2">
    <source>
        <dbReference type="EMBL" id="RDC64186.1"/>
    </source>
</evidence>
<dbReference type="Proteomes" id="UP000253919">
    <property type="component" value="Unassembled WGS sequence"/>
</dbReference>